<dbReference type="EMBL" id="RJNH01000013">
    <property type="protein sequence ID" value="RSI59601.1"/>
    <property type="molecule type" value="Genomic_DNA"/>
</dbReference>
<comment type="caution">
    <text evidence="1">The sequence shown here is derived from an EMBL/GenBank/DDBJ whole genome shotgun (WGS) entry which is preliminary data.</text>
</comment>
<sequence length="109" mass="12979">MLHCTYYNEESAYRASKRRYAKLLDAGYSVVLHPLDDDDFDNFERLKINPFAHTDEDWEFIIYDDVSGKFFINGMDELYAKDMPDYFRPRSERRLALEVALERAYSLGM</sequence>
<gene>
    <name evidence="1" type="ORF">D8865_09010</name>
</gene>
<dbReference type="Proteomes" id="UP000278653">
    <property type="component" value="Unassembled WGS sequence"/>
</dbReference>
<name>A0A3R9IDW1_STRMT</name>
<proteinExistence type="predicted"/>
<dbReference type="AlphaFoldDB" id="A0A3R9IDW1"/>
<organism evidence="1 2">
    <name type="scientific">Streptococcus mitis</name>
    <dbReference type="NCBI Taxonomy" id="28037"/>
    <lineage>
        <taxon>Bacteria</taxon>
        <taxon>Bacillati</taxon>
        <taxon>Bacillota</taxon>
        <taxon>Bacilli</taxon>
        <taxon>Lactobacillales</taxon>
        <taxon>Streptococcaceae</taxon>
        <taxon>Streptococcus</taxon>
        <taxon>Streptococcus mitis group</taxon>
    </lineage>
</organism>
<protein>
    <submittedName>
        <fullName evidence="1">Uncharacterized protein</fullName>
    </submittedName>
</protein>
<dbReference type="RefSeq" id="WP_125448052.1">
    <property type="nucleotide sequence ID" value="NZ_RJNH01000013.1"/>
</dbReference>
<evidence type="ECO:0000313" key="1">
    <source>
        <dbReference type="EMBL" id="RSI59601.1"/>
    </source>
</evidence>
<evidence type="ECO:0000313" key="2">
    <source>
        <dbReference type="Proteomes" id="UP000278653"/>
    </source>
</evidence>
<accession>A0A3R9IDW1</accession>
<reference evidence="1 2" key="1">
    <citation type="submission" date="2018-11" db="EMBL/GenBank/DDBJ databases">
        <title>Species Designations Belie Phenotypic and Genotypic Heterogeneity in Oral Streptococci.</title>
        <authorList>
            <person name="Velsko I."/>
        </authorList>
    </citation>
    <scope>NUCLEOTIDE SEQUENCE [LARGE SCALE GENOMIC DNA]</scope>
    <source>
        <strain evidence="1 2">BCC15</strain>
    </source>
</reference>